<dbReference type="CDD" id="cd01347">
    <property type="entry name" value="ligand_gated_channel"/>
    <property type="match status" value="1"/>
</dbReference>
<evidence type="ECO:0000259" key="14">
    <source>
        <dbReference type="Pfam" id="PF07715"/>
    </source>
</evidence>
<dbReference type="InterPro" id="IPR000531">
    <property type="entry name" value="Beta-barrel_TonB"/>
</dbReference>
<keyword evidence="10 11" id="KW-0998">Cell outer membrane</keyword>
<evidence type="ECO:0000256" key="12">
    <source>
        <dbReference type="RuleBase" id="RU003357"/>
    </source>
</evidence>
<keyword evidence="3 11" id="KW-1134">Transmembrane beta strand</keyword>
<keyword evidence="15" id="KW-0675">Receptor</keyword>
<keyword evidence="8 12" id="KW-0798">TonB box</keyword>
<dbReference type="Gene3D" id="2.40.170.20">
    <property type="entry name" value="TonB-dependent receptor, beta-barrel domain"/>
    <property type="match status" value="1"/>
</dbReference>
<evidence type="ECO:0000256" key="9">
    <source>
        <dbReference type="ARBA" id="ARBA00023136"/>
    </source>
</evidence>
<keyword evidence="7" id="KW-0406">Ion transport</keyword>
<dbReference type="EMBL" id="SBKP01000016">
    <property type="protein sequence ID" value="RXR26020.1"/>
    <property type="molecule type" value="Genomic_DNA"/>
</dbReference>
<comment type="caution">
    <text evidence="15">The sequence shown here is derived from an EMBL/GenBank/DDBJ whole genome shotgun (WGS) entry which is preliminary data.</text>
</comment>
<feature type="domain" description="TonB-dependent receptor-like beta-barrel" evidence="13">
    <location>
        <begin position="314"/>
        <end position="756"/>
    </location>
</feature>
<reference evidence="16" key="1">
    <citation type="submission" date="2019-01" db="EMBL/GenBank/DDBJ databases">
        <title>Cytophagaceae bacterium strain CAR-16.</title>
        <authorList>
            <person name="Chen W.-M."/>
        </authorList>
    </citation>
    <scope>NUCLEOTIDE SEQUENCE [LARGE SCALE GENOMIC DNA]</scope>
    <source>
        <strain evidence="16">CHR27</strain>
    </source>
</reference>
<dbReference type="GO" id="GO:0006826">
    <property type="term" value="P:iron ion transport"/>
    <property type="evidence" value="ECO:0007669"/>
    <property type="project" value="UniProtKB-KW"/>
</dbReference>
<keyword evidence="6" id="KW-0408">Iron</keyword>
<dbReference type="GO" id="GO:0009279">
    <property type="term" value="C:cell outer membrane"/>
    <property type="evidence" value="ECO:0007669"/>
    <property type="project" value="UniProtKB-SubCell"/>
</dbReference>
<dbReference type="AlphaFoldDB" id="A0A4Q1KDM5"/>
<keyword evidence="2 11" id="KW-0813">Transport</keyword>
<evidence type="ECO:0000256" key="6">
    <source>
        <dbReference type="ARBA" id="ARBA00023004"/>
    </source>
</evidence>
<feature type="domain" description="TonB-dependent receptor plug" evidence="14">
    <location>
        <begin position="99"/>
        <end position="205"/>
    </location>
</feature>
<evidence type="ECO:0000256" key="10">
    <source>
        <dbReference type="ARBA" id="ARBA00023237"/>
    </source>
</evidence>
<evidence type="ECO:0000313" key="15">
    <source>
        <dbReference type="EMBL" id="RXR26020.1"/>
    </source>
</evidence>
<gene>
    <name evidence="15" type="ORF">EQG66_13195</name>
</gene>
<comment type="similarity">
    <text evidence="11 12">Belongs to the TonB-dependent receptor family.</text>
</comment>
<evidence type="ECO:0000256" key="2">
    <source>
        <dbReference type="ARBA" id="ARBA00022448"/>
    </source>
</evidence>
<evidence type="ECO:0000259" key="13">
    <source>
        <dbReference type="Pfam" id="PF00593"/>
    </source>
</evidence>
<evidence type="ECO:0000256" key="1">
    <source>
        <dbReference type="ARBA" id="ARBA00004571"/>
    </source>
</evidence>
<name>A0A4Q1KDM5_9SPHN</name>
<evidence type="ECO:0000313" key="16">
    <source>
        <dbReference type="Proteomes" id="UP000290958"/>
    </source>
</evidence>
<evidence type="ECO:0000256" key="3">
    <source>
        <dbReference type="ARBA" id="ARBA00022452"/>
    </source>
</evidence>
<keyword evidence="5 11" id="KW-0812">Transmembrane</keyword>
<dbReference type="InterPro" id="IPR012910">
    <property type="entry name" value="Plug_dom"/>
</dbReference>
<dbReference type="InterPro" id="IPR036942">
    <property type="entry name" value="Beta-barrel_TonB_sf"/>
</dbReference>
<dbReference type="InterPro" id="IPR039426">
    <property type="entry name" value="TonB-dep_rcpt-like"/>
</dbReference>
<protein>
    <submittedName>
        <fullName evidence="15">TonB-dependent receptor</fullName>
    </submittedName>
</protein>
<proteinExistence type="inferred from homology"/>
<evidence type="ECO:0000256" key="11">
    <source>
        <dbReference type="PROSITE-ProRule" id="PRU01360"/>
    </source>
</evidence>
<keyword evidence="16" id="KW-1185">Reference proteome</keyword>
<evidence type="ECO:0000256" key="8">
    <source>
        <dbReference type="ARBA" id="ARBA00023077"/>
    </source>
</evidence>
<evidence type="ECO:0000256" key="4">
    <source>
        <dbReference type="ARBA" id="ARBA00022496"/>
    </source>
</evidence>
<evidence type="ECO:0000256" key="7">
    <source>
        <dbReference type="ARBA" id="ARBA00023065"/>
    </source>
</evidence>
<dbReference type="Pfam" id="PF00593">
    <property type="entry name" value="TonB_dep_Rec_b-barrel"/>
    <property type="match status" value="1"/>
</dbReference>
<dbReference type="OrthoDB" id="7051185at2"/>
<comment type="subcellular location">
    <subcellularLocation>
        <location evidence="1 11">Cell outer membrane</location>
        <topology evidence="1 11">Multi-pass membrane protein</topology>
    </subcellularLocation>
</comment>
<dbReference type="PROSITE" id="PS52016">
    <property type="entry name" value="TONB_DEPENDENT_REC_3"/>
    <property type="match status" value="1"/>
</dbReference>
<accession>A0A4Q1KDM5</accession>
<dbReference type="SUPFAM" id="SSF56935">
    <property type="entry name" value="Porins"/>
    <property type="match status" value="1"/>
</dbReference>
<evidence type="ECO:0000256" key="5">
    <source>
        <dbReference type="ARBA" id="ARBA00022692"/>
    </source>
</evidence>
<sequence length="794" mass="85636">MEGPLTVLILTVGRSYDRLIHTDNRPSRVTRIAEPSAIRGRKCMKASSIYFSATCAAAAIAIGSSSPLHAQSDAPAQAASDVDAIGEIIVTAQKTEEKLSRAPLAVTALTGDALAKNHITDASSLASSVPSMNFGMYGGTARLAIRGVGFNSINAGAEGRVAYYTDGIYFSRPATALSGFYDVARVEILRGPQGTLYGRNATGGALNVITADPTSDLSGYFTQTIGNYNLFTEEGAVSGPLSDTVSGRLAVKIVNRDGYGKNYGTGNDVDNAATQSVRAKLRFEPSAETTITAAFDYHHENDRNYGGHYGGQAYPAVFPVMLSTLLTRQQLGGPIPPTVRDFDSLIDPSNRRTFYGASLTVEHDLSFATLKSITAYRHSNYTDKYADGTGDATPLTNSEKANQISQELQLSGDSDTFRWVGGVYYFRERINGHVDIPLGVDLLNLLGLGPIPASPNGYVHGYWAGGIGKTETVAGYGQATWKITPELELTGGLRYAWERHKVKDSVQFDFSAMTTPNPLSSALFTPAPRSDSETSFTPKATLSYFFAPDSTFYVTVAKGYKSGGFDLGATQLTPYNPEKLWDYEAGVKTRLFGGRVQANLAAFYYDYSNLQVSVIIGNIVNTKNAAKARSYGFEGEIQAILAPGLRLDLNGSYLNAKFKDFITANTDLVGAPVLNYKGNTLPQSPKWQGQAGFEYTHDLASGSLRLRGDVNYSSRIHFSPFNIRTISQGEFTKFDASIDYIGGSDKWQVGLFVKNITDKTTIASATANSFLASNSLLSYIDPPRTYGVTATVRF</sequence>
<keyword evidence="9 11" id="KW-0472">Membrane</keyword>
<organism evidence="15 16">
    <name type="scientific">Sphingobium fluviale</name>
    <dbReference type="NCBI Taxonomy" id="2506423"/>
    <lineage>
        <taxon>Bacteria</taxon>
        <taxon>Pseudomonadati</taxon>
        <taxon>Pseudomonadota</taxon>
        <taxon>Alphaproteobacteria</taxon>
        <taxon>Sphingomonadales</taxon>
        <taxon>Sphingomonadaceae</taxon>
        <taxon>Sphingobium</taxon>
    </lineage>
</organism>
<dbReference type="Pfam" id="PF07715">
    <property type="entry name" value="Plug"/>
    <property type="match status" value="1"/>
</dbReference>
<dbReference type="RefSeq" id="WP_129405068.1">
    <property type="nucleotide sequence ID" value="NZ_SBKP01000016.1"/>
</dbReference>
<dbReference type="PANTHER" id="PTHR32552">
    <property type="entry name" value="FERRICHROME IRON RECEPTOR-RELATED"/>
    <property type="match status" value="1"/>
</dbReference>
<dbReference type="Proteomes" id="UP000290958">
    <property type="component" value="Unassembled WGS sequence"/>
</dbReference>
<keyword evidence="4" id="KW-0410">Iron transport</keyword>
<dbReference type="PANTHER" id="PTHR32552:SF81">
    <property type="entry name" value="TONB-DEPENDENT OUTER MEMBRANE RECEPTOR"/>
    <property type="match status" value="1"/>
</dbReference>